<evidence type="ECO:0000313" key="2">
    <source>
        <dbReference type="Proteomes" id="UP001241377"/>
    </source>
</evidence>
<dbReference type="EMBL" id="JASBWR010000073">
    <property type="protein sequence ID" value="KAJ9098866.1"/>
    <property type="molecule type" value="Genomic_DNA"/>
</dbReference>
<gene>
    <name evidence="1" type="ORF">QFC19_006204</name>
</gene>
<name>A0ACC2VJ75_9TREE</name>
<comment type="caution">
    <text evidence="1">The sequence shown here is derived from an EMBL/GenBank/DDBJ whole genome shotgun (WGS) entry which is preliminary data.</text>
</comment>
<accession>A0ACC2VJ75</accession>
<evidence type="ECO:0000313" key="1">
    <source>
        <dbReference type="EMBL" id="KAJ9098866.1"/>
    </source>
</evidence>
<organism evidence="1 2">
    <name type="scientific">Naganishia cerealis</name>
    <dbReference type="NCBI Taxonomy" id="610337"/>
    <lineage>
        <taxon>Eukaryota</taxon>
        <taxon>Fungi</taxon>
        <taxon>Dikarya</taxon>
        <taxon>Basidiomycota</taxon>
        <taxon>Agaricomycotina</taxon>
        <taxon>Tremellomycetes</taxon>
        <taxon>Filobasidiales</taxon>
        <taxon>Filobasidiaceae</taxon>
        <taxon>Naganishia</taxon>
    </lineage>
</organism>
<keyword evidence="2" id="KW-1185">Reference proteome</keyword>
<proteinExistence type="predicted"/>
<protein>
    <submittedName>
        <fullName evidence="1">Uncharacterized protein</fullName>
    </submittedName>
</protein>
<dbReference type="Proteomes" id="UP001241377">
    <property type="component" value="Unassembled WGS sequence"/>
</dbReference>
<sequence length="99" mass="11360">MGGKLGVIDPENLYVRQERIGESFQLLVTFTTENDTDLIQSRYDRRTAKPVAIKIIDLEAAEDEIEDIQLEMQILSQMESEYVTKYGFNLLNSTRAKSN</sequence>
<reference evidence="1" key="1">
    <citation type="submission" date="2023-04" db="EMBL/GenBank/DDBJ databases">
        <title>Draft Genome sequencing of Naganishia species isolated from polar environments using Oxford Nanopore Technology.</title>
        <authorList>
            <person name="Leo P."/>
            <person name="Venkateswaran K."/>
        </authorList>
    </citation>
    <scope>NUCLEOTIDE SEQUENCE</scope>
    <source>
        <strain evidence="1">MNA-CCFEE 5261</strain>
    </source>
</reference>